<dbReference type="HOGENOM" id="CLU_001880_0_1_1"/>
<dbReference type="InterPro" id="IPR053244">
    <property type="entry name" value="HDAC_HD_type_1"/>
</dbReference>
<keyword evidence="4" id="KW-1185">Reference proteome</keyword>
<dbReference type="EMBL" id="AM920428">
    <property type="protein sequence ID" value="CAP91731.1"/>
    <property type="molecule type" value="Genomic_DNA"/>
</dbReference>
<dbReference type="eggNOG" id="KOG1343">
    <property type="taxonomic scope" value="Eukaryota"/>
</dbReference>
<dbReference type="OMA" id="WMSELKW"/>
<name>B6H3D8_PENRW</name>
<sequence length="1069" mass="117305">MCRQYFTLYEWCQCEEDAGNSVCAAHRRNGCPGVSVETVHMHCFCNSHATRGFKSEKETRKKESKLWCWGICGLGFFLERWNSCGFMVFQMIYNKNRVKEDQRDQQSKIDINIRTYICMSLRDIEETSKRHRVLALCSRVDICKMEYKLPSTQEDPPLGDNGVKNNNIDEAHCEMIDSLNRLTLAAATPLPSSPRLSPVPSYLPPSKSVHTPPVPAIPLQPNQPAQVVSLQPSQPVQSVSQTAGSVSVRDERRKSIAPLQKRKSAASLRSVSQPLKSSSPTPDLSRRTSFTSAGSPTTATSPAMHPARLVFSPAPEAPVPTASSVAAEHFSKELELHRSGGVNTKTAVIVHDDCYGHRYSQLEAPKRTLERIVERPERIRACAVGISAAYVRLGSRYAEELAPNPSLSLSEMNVPFQIVKSDRKVHLSDSTVTDVHGTRWMSELKWMGDRAETRLIMDGNELARQRTKEDDGLGTTGPALNNNDLYLCSESVNAFQGALGGVCEGVDLVFKPGPIQRAFVCIRPPGHHCSADHPSGFCWINNVHVGISHAATNHGLTHAAILDFDLHHGDGSQDITFDHNSKLLNKAQKADLAKTDATKFKEYEDAPPYTKAAIGYYSLHDVNSFPCENGEREKVMGASLCLEAHNQSIWNVHLEKWTDLDGFWKLYQTKYNALLAKARSFLRERTIELNQERQENPNSPMPKAAIFISAGFDASEWEGNGMQRHSVNVPTEFYAKFTADVIRMSQEEDLGVDGRVISVLEGGYSDRALSSGVLSHLSGLSENSFKSEWWSQNSLRELDAIMAPTPSKGRKKSTATYLTATKSFAAKAVAPGKDRRSTGDLQANIAVAPLPEVSWAVATGELSKLIIPNDRQTLSCRPAELNRQRREQSAQDGGLDLIIPVEKGRQLRSRKPKESAPVPTTPRPATPRRQARKGPKTPKTTTAATTVPAASREASPSVDASRRKSTSLTRAGTPHRGVSPLNLPPVPQIPNSVGGVRSGPRIILNMPAREPGRGRKLSGGAVDHHRRDRSSKSPKKGKKKRGSNSGGSSRASAGSSPLTAAKDATMEDV</sequence>
<dbReference type="VEuPathDB" id="FungiDB:PCH_Pc13g06620"/>
<dbReference type="InterPro" id="IPR023801">
    <property type="entry name" value="His_deacetylse_dom"/>
</dbReference>
<dbReference type="OrthoDB" id="5232919at2759"/>
<dbReference type="GO" id="GO:0004407">
    <property type="term" value="F:histone deacetylase activity"/>
    <property type="evidence" value="ECO:0007669"/>
    <property type="project" value="TreeGrafter"/>
</dbReference>
<feature type="compositionally biased region" description="Basic residues" evidence="1">
    <location>
        <begin position="1024"/>
        <end position="1042"/>
    </location>
</feature>
<dbReference type="InterPro" id="IPR000286">
    <property type="entry name" value="HDACs"/>
</dbReference>
<feature type="compositionally biased region" description="Low complexity" evidence="1">
    <location>
        <begin position="223"/>
        <end position="241"/>
    </location>
</feature>
<dbReference type="STRING" id="500485.B6H3D8"/>
<evidence type="ECO:0000259" key="2">
    <source>
        <dbReference type="Pfam" id="PF00850"/>
    </source>
</evidence>
<dbReference type="Pfam" id="PF00850">
    <property type="entry name" value="Hist_deacetyl"/>
    <property type="match status" value="1"/>
</dbReference>
<dbReference type="SUPFAM" id="SSF52768">
    <property type="entry name" value="Arginase/deacetylase"/>
    <property type="match status" value="1"/>
</dbReference>
<dbReference type="PANTHER" id="PTHR47558:SF1">
    <property type="entry name" value="HISTONE DEACETYLASE HOS3"/>
    <property type="match status" value="1"/>
</dbReference>
<feature type="region of interest" description="Disordered" evidence="1">
    <location>
        <begin position="191"/>
        <end position="303"/>
    </location>
</feature>
<proteinExistence type="predicted"/>
<dbReference type="PRINTS" id="PR01270">
    <property type="entry name" value="HDASUPER"/>
</dbReference>
<dbReference type="InterPro" id="IPR037138">
    <property type="entry name" value="His_deacetylse_dom_sf"/>
</dbReference>
<dbReference type="PANTHER" id="PTHR47558">
    <property type="entry name" value="HISTONE DEACETYLASE HOS3"/>
    <property type="match status" value="1"/>
</dbReference>
<feature type="region of interest" description="Disordered" evidence="1">
    <location>
        <begin position="881"/>
        <end position="1069"/>
    </location>
</feature>
<feature type="compositionally biased region" description="Low complexity" evidence="1">
    <location>
        <begin position="937"/>
        <end position="950"/>
    </location>
</feature>
<organism evidence="3 4">
    <name type="scientific">Penicillium rubens (strain ATCC 28089 / DSM 1075 / NRRL 1951 / Wisconsin 54-1255)</name>
    <name type="common">Penicillium chrysogenum</name>
    <dbReference type="NCBI Taxonomy" id="500485"/>
    <lineage>
        <taxon>Eukaryota</taxon>
        <taxon>Fungi</taxon>
        <taxon>Dikarya</taxon>
        <taxon>Ascomycota</taxon>
        <taxon>Pezizomycotina</taxon>
        <taxon>Eurotiomycetes</taxon>
        <taxon>Eurotiomycetidae</taxon>
        <taxon>Eurotiales</taxon>
        <taxon>Aspergillaceae</taxon>
        <taxon>Penicillium</taxon>
        <taxon>Penicillium chrysogenum species complex</taxon>
    </lineage>
</organism>
<dbReference type="BioCyc" id="PCHR:PC13G06620-MONOMER"/>
<feature type="compositionally biased region" description="Low complexity" evidence="1">
    <location>
        <begin position="288"/>
        <end position="303"/>
    </location>
</feature>
<feature type="compositionally biased region" description="Low complexity" evidence="1">
    <location>
        <begin position="191"/>
        <end position="208"/>
    </location>
</feature>
<evidence type="ECO:0000313" key="4">
    <source>
        <dbReference type="Proteomes" id="UP000000724"/>
    </source>
</evidence>
<dbReference type="AlphaFoldDB" id="B6H3D8"/>
<protein>
    <submittedName>
        <fullName evidence="3">Pc13g06620 protein</fullName>
    </submittedName>
</protein>
<dbReference type="Gene3D" id="3.40.800.20">
    <property type="entry name" value="Histone deacetylase domain"/>
    <property type="match status" value="1"/>
</dbReference>
<dbReference type="GO" id="GO:0010468">
    <property type="term" value="P:regulation of gene expression"/>
    <property type="evidence" value="ECO:0007669"/>
    <property type="project" value="UniProtKB-ARBA"/>
</dbReference>
<gene>
    <name evidence="3" type="ORF">Pc13g06620</name>
    <name evidence="3" type="ORF">PCH_Pc13g06620</name>
</gene>
<evidence type="ECO:0000256" key="1">
    <source>
        <dbReference type="SAM" id="MobiDB-lite"/>
    </source>
</evidence>
<dbReference type="FunFam" id="3.40.800.20:FF:000011">
    <property type="entry name" value="Histone deacetylase HOS3"/>
    <property type="match status" value="1"/>
</dbReference>
<evidence type="ECO:0000313" key="3">
    <source>
        <dbReference type="EMBL" id="CAP91731.1"/>
    </source>
</evidence>
<dbReference type="GO" id="GO:0005634">
    <property type="term" value="C:nucleus"/>
    <property type="evidence" value="ECO:0007669"/>
    <property type="project" value="TreeGrafter"/>
</dbReference>
<dbReference type="InterPro" id="IPR023696">
    <property type="entry name" value="Ureohydrolase_dom_sf"/>
</dbReference>
<feature type="domain" description="Histone deacetylase" evidence="2">
    <location>
        <begin position="424"/>
        <end position="779"/>
    </location>
</feature>
<accession>B6H3D8</accession>
<reference evidence="3 4" key="1">
    <citation type="journal article" date="2008" name="Nat. Biotechnol.">
        <title>Genome sequencing and analysis of the filamentous fungus Penicillium chrysogenum.</title>
        <authorList>
            <person name="van den Berg M.A."/>
            <person name="Albang R."/>
            <person name="Albermann K."/>
            <person name="Badger J.H."/>
            <person name="Daran J.-M."/>
            <person name="Driessen A.J.M."/>
            <person name="Garcia-Estrada C."/>
            <person name="Fedorova N.D."/>
            <person name="Harris D.M."/>
            <person name="Heijne W.H.M."/>
            <person name="Joardar V.S."/>
            <person name="Kiel J.A.K.W."/>
            <person name="Kovalchuk A."/>
            <person name="Martin J.F."/>
            <person name="Nierman W.C."/>
            <person name="Nijland J.G."/>
            <person name="Pronk J.T."/>
            <person name="Roubos J.A."/>
            <person name="van der Klei I.J."/>
            <person name="van Peij N.N.M.E."/>
            <person name="Veenhuis M."/>
            <person name="von Doehren H."/>
            <person name="Wagner C."/>
            <person name="Wortman J.R."/>
            <person name="Bovenberg R.A.L."/>
        </authorList>
    </citation>
    <scope>NUCLEOTIDE SEQUENCE [LARGE SCALE GENOMIC DNA]</scope>
    <source>
        <strain evidence="4">ATCC 28089 / DSM 1075 / NRRL 1951 / Wisconsin 54-1255</strain>
    </source>
</reference>
<feature type="compositionally biased region" description="Polar residues" evidence="1">
    <location>
        <begin position="267"/>
        <end position="282"/>
    </location>
</feature>
<feature type="compositionally biased region" description="Low complexity" evidence="1">
    <location>
        <begin position="1046"/>
        <end position="1056"/>
    </location>
</feature>
<dbReference type="Proteomes" id="UP000000724">
    <property type="component" value="Contig Pc00c13"/>
</dbReference>